<sequence length="251" mass="27009">SLIKTEGLDASGLARVRREAQAMGRLGSHPHIVTVHDIGDENRQPYIIQEFMEGGSVQDIVDQAPDHRLPIDQCLRIAFEVCQALQHAHDRGIIHRDVKPGNIWLTADGHGRLGDFGLAVAIDLSRLTQAGMMVGTVAYMPPEQALGGKVDTRSDLYGLGATLYEMACGRPPFSGHDPVAVISQHLNTPPVAPSFHNPSLPPALNDLILKLLAKDPQDRPSSADEALAVLQTLREQIEQGEVVAAAEPVAA</sequence>
<evidence type="ECO:0000256" key="4">
    <source>
        <dbReference type="ARBA" id="ARBA00022777"/>
    </source>
</evidence>
<evidence type="ECO:0000256" key="2">
    <source>
        <dbReference type="ARBA" id="ARBA00022679"/>
    </source>
</evidence>
<dbReference type="SUPFAM" id="SSF56112">
    <property type="entry name" value="Protein kinase-like (PK-like)"/>
    <property type="match status" value="1"/>
</dbReference>
<evidence type="ECO:0000256" key="3">
    <source>
        <dbReference type="ARBA" id="ARBA00022741"/>
    </source>
</evidence>
<dbReference type="SMART" id="SM00220">
    <property type="entry name" value="S_TKc"/>
    <property type="match status" value="1"/>
</dbReference>
<keyword evidence="1" id="KW-0723">Serine/threonine-protein kinase</keyword>
<evidence type="ECO:0000259" key="6">
    <source>
        <dbReference type="PROSITE" id="PS50011"/>
    </source>
</evidence>
<name>X0Y3U5_9ZZZZ</name>
<evidence type="ECO:0000256" key="5">
    <source>
        <dbReference type="ARBA" id="ARBA00022840"/>
    </source>
</evidence>
<feature type="domain" description="Protein kinase" evidence="6">
    <location>
        <begin position="1"/>
        <end position="233"/>
    </location>
</feature>
<dbReference type="FunFam" id="1.10.510.10:FF:000021">
    <property type="entry name" value="Serine/threonine protein kinase"/>
    <property type="match status" value="1"/>
</dbReference>
<dbReference type="PANTHER" id="PTHR43289:SF6">
    <property type="entry name" value="SERINE_THREONINE-PROTEIN KINASE NEKL-3"/>
    <property type="match status" value="1"/>
</dbReference>
<dbReference type="Gene3D" id="1.10.510.10">
    <property type="entry name" value="Transferase(Phosphotransferase) domain 1"/>
    <property type="match status" value="1"/>
</dbReference>
<accession>X0Y3U5</accession>
<dbReference type="PROSITE" id="PS50011">
    <property type="entry name" value="PROTEIN_KINASE_DOM"/>
    <property type="match status" value="1"/>
</dbReference>
<dbReference type="Pfam" id="PF00069">
    <property type="entry name" value="Pkinase"/>
    <property type="match status" value="1"/>
</dbReference>
<comment type="caution">
    <text evidence="7">The sequence shown here is derived from an EMBL/GenBank/DDBJ whole genome shotgun (WGS) entry which is preliminary data.</text>
</comment>
<protein>
    <recommendedName>
        <fullName evidence="6">Protein kinase domain-containing protein</fullName>
    </recommendedName>
</protein>
<dbReference type="AlphaFoldDB" id="X0Y3U5"/>
<dbReference type="Gene3D" id="3.30.200.20">
    <property type="entry name" value="Phosphorylase Kinase, domain 1"/>
    <property type="match status" value="1"/>
</dbReference>
<dbReference type="InterPro" id="IPR000719">
    <property type="entry name" value="Prot_kinase_dom"/>
</dbReference>
<dbReference type="GO" id="GO:0005524">
    <property type="term" value="F:ATP binding"/>
    <property type="evidence" value="ECO:0007669"/>
    <property type="project" value="UniProtKB-KW"/>
</dbReference>
<gene>
    <name evidence="7" type="ORF">S01H1_64739</name>
</gene>
<proteinExistence type="predicted"/>
<dbReference type="PANTHER" id="PTHR43289">
    <property type="entry name" value="MITOGEN-ACTIVATED PROTEIN KINASE KINASE KINASE 20-RELATED"/>
    <property type="match status" value="1"/>
</dbReference>
<keyword evidence="3" id="KW-0547">Nucleotide-binding</keyword>
<dbReference type="GO" id="GO:0004674">
    <property type="term" value="F:protein serine/threonine kinase activity"/>
    <property type="evidence" value="ECO:0007669"/>
    <property type="project" value="UniProtKB-KW"/>
</dbReference>
<evidence type="ECO:0000256" key="1">
    <source>
        <dbReference type="ARBA" id="ARBA00022527"/>
    </source>
</evidence>
<feature type="non-terminal residue" evidence="7">
    <location>
        <position position="1"/>
    </location>
</feature>
<keyword evidence="4" id="KW-0418">Kinase</keyword>
<dbReference type="PIRSF" id="PIRSF000654">
    <property type="entry name" value="Integrin-linked_kinase"/>
    <property type="match status" value="1"/>
</dbReference>
<keyword evidence="2" id="KW-0808">Transferase</keyword>
<keyword evidence="5" id="KW-0067">ATP-binding</keyword>
<organism evidence="7">
    <name type="scientific">marine sediment metagenome</name>
    <dbReference type="NCBI Taxonomy" id="412755"/>
    <lineage>
        <taxon>unclassified sequences</taxon>
        <taxon>metagenomes</taxon>
        <taxon>ecological metagenomes</taxon>
    </lineage>
</organism>
<dbReference type="CDD" id="cd14014">
    <property type="entry name" value="STKc_PknB_like"/>
    <property type="match status" value="1"/>
</dbReference>
<evidence type="ECO:0000313" key="7">
    <source>
        <dbReference type="EMBL" id="GAG31516.1"/>
    </source>
</evidence>
<reference evidence="7" key="1">
    <citation type="journal article" date="2014" name="Front. Microbiol.">
        <title>High frequency of phylogenetically diverse reductive dehalogenase-homologous genes in deep subseafloor sedimentary metagenomes.</title>
        <authorList>
            <person name="Kawai M."/>
            <person name="Futagami T."/>
            <person name="Toyoda A."/>
            <person name="Takaki Y."/>
            <person name="Nishi S."/>
            <person name="Hori S."/>
            <person name="Arai W."/>
            <person name="Tsubouchi T."/>
            <person name="Morono Y."/>
            <person name="Uchiyama I."/>
            <person name="Ito T."/>
            <person name="Fujiyama A."/>
            <person name="Inagaki F."/>
            <person name="Takami H."/>
        </authorList>
    </citation>
    <scope>NUCLEOTIDE SEQUENCE</scope>
    <source>
        <strain evidence="7">Expedition CK06-06</strain>
    </source>
</reference>
<dbReference type="InterPro" id="IPR011009">
    <property type="entry name" value="Kinase-like_dom_sf"/>
</dbReference>
<dbReference type="EMBL" id="BARS01042691">
    <property type="protein sequence ID" value="GAG31516.1"/>
    <property type="molecule type" value="Genomic_DNA"/>
</dbReference>
<feature type="non-terminal residue" evidence="7">
    <location>
        <position position="251"/>
    </location>
</feature>